<dbReference type="GO" id="GO:0016410">
    <property type="term" value="F:N-acyltransferase activity"/>
    <property type="evidence" value="ECO:0007669"/>
    <property type="project" value="TreeGrafter"/>
</dbReference>
<dbReference type="PROSITE" id="PS51186">
    <property type="entry name" value="GNAT"/>
    <property type="match status" value="1"/>
</dbReference>
<evidence type="ECO:0000256" key="1">
    <source>
        <dbReference type="ARBA" id="ARBA00023251"/>
    </source>
</evidence>
<organism evidence="4 5">
    <name type="scientific">Embleya hyalina</name>
    <dbReference type="NCBI Taxonomy" id="516124"/>
    <lineage>
        <taxon>Bacteria</taxon>
        <taxon>Bacillati</taxon>
        <taxon>Actinomycetota</taxon>
        <taxon>Actinomycetes</taxon>
        <taxon>Kitasatosporales</taxon>
        <taxon>Streptomycetaceae</taxon>
        <taxon>Embleya</taxon>
    </lineage>
</organism>
<dbReference type="InterPro" id="IPR016181">
    <property type="entry name" value="Acyl_CoA_acyltransferase"/>
</dbReference>
<evidence type="ECO:0000313" key="5">
    <source>
        <dbReference type="Proteomes" id="UP000286931"/>
    </source>
</evidence>
<dbReference type="Proteomes" id="UP000286931">
    <property type="component" value="Unassembled WGS sequence"/>
</dbReference>
<dbReference type="InterPro" id="IPR000182">
    <property type="entry name" value="GNAT_dom"/>
</dbReference>
<protein>
    <recommendedName>
        <fullName evidence="3">N-acetyltransferase domain-containing protein</fullName>
    </recommendedName>
</protein>
<evidence type="ECO:0000256" key="2">
    <source>
        <dbReference type="SAM" id="MobiDB-lite"/>
    </source>
</evidence>
<evidence type="ECO:0000259" key="3">
    <source>
        <dbReference type="PROSITE" id="PS51186"/>
    </source>
</evidence>
<dbReference type="GO" id="GO:0046677">
    <property type="term" value="P:response to antibiotic"/>
    <property type="evidence" value="ECO:0007669"/>
    <property type="project" value="UniProtKB-KW"/>
</dbReference>
<feature type="region of interest" description="Disordered" evidence="2">
    <location>
        <begin position="190"/>
        <end position="237"/>
    </location>
</feature>
<dbReference type="Pfam" id="PF13523">
    <property type="entry name" value="Acetyltransf_8"/>
    <property type="match status" value="1"/>
</dbReference>
<dbReference type="PANTHER" id="PTHR31438">
    <property type="entry name" value="LYSINE N-ACYLTRANSFERASE C17G9.06C-RELATED"/>
    <property type="match status" value="1"/>
</dbReference>
<gene>
    <name evidence="4" type="ORF">EHYA_04709</name>
</gene>
<dbReference type="RefSeq" id="WP_126639039.1">
    <property type="nucleotide sequence ID" value="NZ_BIFH01000022.1"/>
</dbReference>
<dbReference type="PANTHER" id="PTHR31438:SF1">
    <property type="entry name" value="LYSINE N-ACYLTRANSFERASE C17G9.06C-RELATED"/>
    <property type="match status" value="1"/>
</dbReference>
<dbReference type="AlphaFoldDB" id="A0A401YR03"/>
<sequence>MQDVEPGPAPAHFRFRRVLRADFPLLASWLSRPHVRRWWNHETEPEAVARDFGDAADGLEPSEDLLALRDGTPVGLVQRSRLADYPEYLAEFEEFIEVPAESVTIDYLVGDPGLVGRGVGTAMIRAVVADTWAARARTPAIVVAVAAGNIASWRVLERVGFTRVGEGAMEPDNPVDPPLHYLYRLDRPVDAQPSPTAAHDTTPRPRPDRHTGDGSISPERDTHDVYPAACPPPVGHV</sequence>
<name>A0A401YR03_9ACTN</name>
<evidence type="ECO:0000313" key="4">
    <source>
        <dbReference type="EMBL" id="GCD97022.1"/>
    </source>
</evidence>
<dbReference type="SUPFAM" id="SSF55729">
    <property type="entry name" value="Acyl-CoA N-acyltransferases (Nat)"/>
    <property type="match status" value="1"/>
</dbReference>
<feature type="domain" description="N-acetyltransferase" evidence="3">
    <location>
        <begin position="13"/>
        <end position="188"/>
    </location>
</feature>
<dbReference type="OrthoDB" id="9814648at2"/>
<feature type="compositionally biased region" description="Basic and acidic residues" evidence="2">
    <location>
        <begin position="201"/>
        <end position="224"/>
    </location>
</feature>
<reference evidence="4 5" key="1">
    <citation type="submission" date="2018-12" db="EMBL/GenBank/DDBJ databases">
        <title>Draft genome sequence of Embleya hyalina NBRC 13850T.</title>
        <authorList>
            <person name="Komaki H."/>
            <person name="Hosoyama A."/>
            <person name="Kimura A."/>
            <person name="Ichikawa N."/>
            <person name="Tamura T."/>
        </authorList>
    </citation>
    <scope>NUCLEOTIDE SEQUENCE [LARGE SCALE GENOMIC DNA]</scope>
    <source>
        <strain evidence="4 5">NBRC 13850</strain>
    </source>
</reference>
<keyword evidence="5" id="KW-1185">Reference proteome</keyword>
<dbReference type="Gene3D" id="3.40.630.30">
    <property type="match status" value="1"/>
</dbReference>
<accession>A0A401YR03</accession>
<keyword evidence="1" id="KW-0046">Antibiotic resistance</keyword>
<dbReference type="EMBL" id="BIFH01000022">
    <property type="protein sequence ID" value="GCD97022.1"/>
    <property type="molecule type" value="Genomic_DNA"/>
</dbReference>
<comment type="caution">
    <text evidence="4">The sequence shown here is derived from an EMBL/GenBank/DDBJ whole genome shotgun (WGS) entry which is preliminary data.</text>
</comment>
<proteinExistence type="predicted"/>